<feature type="chain" id="PRO_5005876035" description="Peptidase M1 membrane alanine aminopeptidase domain-containing protein" evidence="1">
    <location>
        <begin position="26"/>
        <end position="471"/>
    </location>
</feature>
<keyword evidence="1" id="KW-0732">Signal</keyword>
<dbReference type="Proteomes" id="UP000037953">
    <property type="component" value="Unassembled WGS sequence"/>
</dbReference>
<dbReference type="PATRIC" id="fig|253.9.peg.2078"/>
<evidence type="ECO:0000313" key="3">
    <source>
        <dbReference type="Proteomes" id="UP000037953"/>
    </source>
</evidence>
<feature type="signal peptide" evidence="1">
    <location>
        <begin position="1"/>
        <end position="25"/>
    </location>
</feature>
<evidence type="ECO:0008006" key="4">
    <source>
        <dbReference type="Google" id="ProtNLM"/>
    </source>
</evidence>
<dbReference type="SUPFAM" id="SSF55486">
    <property type="entry name" value="Metalloproteases ('zincins'), catalytic domain"/>
    <property type="match status" value="1"/>
</dbReference>
<proteinExistence type="predicted"/>
<dbReference type="RefSeq" id="WP_062702965.1">
    <property type="nucleotide sequence ID" value="NZ_LJOD01000019.1"/>
</dbReference>
<dbReference type="OrthoDB" id="639393at2"/>
<sequence length="471" mass="54635">MFRKQDIKITFSFFIILLFSLQANAQEKSPLLTGKVNISIKEGTFDCDLTLSDIPRIEDYVIRLNSGMNILHFKSKKPNDFVLAYEKSTTDSTSTGESLAYYFPKNKKEKFLPQSVQLKYTGKFPIAKDTIENYTKDDWRGNIAFNYNSLRAEGSQGAWYPILFDMAKDKKYEEVRYDIEFTCNDCSTLYVNGNPPVKAKNYRFQSDVPYELAVFLGNYDYSNISNTYILNPQLTREQIKQFSEMINTYKNYYAEKLETPFGGPVTFVETTPTSLKNGWLFVSYPTIMNIGWGENGLKSLFNPKTQNWFKPFIAHELAHYYFGTYKQFNSELGGIISEGFSEFLSLKVTKDILGKEVYDKKIKDKLKNIKDFTPMPLSAIKTKPSDDDYIDYAYESTPILLAAIEKEIGEKQMWKWMDTLLKTPTVFTNYAFLVSTLKASLKDDKKFESVKTRYFEDKKHIEHAMQTLEKQ</sequence>
<protein>
    <recommendedName>
        <fullName evidence="4">Peptidase M1 membrane alanine aminopeptidase domain-containing protein</fullName>
    </recommendedName>
</protein>
<gene>
    <name evidence="2" type="ORF">AOB46_20510</name>
</gene>
<name>A0A0N1KSV3_CHRID</name>
<dbReference type="InterPro" id="IPR027268">
    <property type="entry name" value="Peptidase_M4/M1_CTD_sf"/>
</dbReference>
<dbReference type="Gene3D" id="1.10.390.10">
    <property type="entry name" value="Neutral Protease Domain 2"/>
    <property type="match status" value="1"/>
</dbReference>
<evidence type="ECO:0000256" key="1">
    <source>
        <dbReference type="SAM" id="SignalP"/>
    </source>
</evidence>
<accession>A0A0N1KSV3</accession>
<reference evidence="2 3" key="1">
    <citation type="journal article" date="2015" name="Genom Data">
        <title>Draft genome sequence of a multidrug-resistant Chryseobacterium indologenes isolate from Malaysia.</title>
        <authorList>
            <person name="Yu C.Y."/>
            <person name="Ang G.Y."/>
            <person name="Cheng H.J."/>
            <person name="Cheong Y.M."/>
            <person name="Yin W.F."/>
            <person name="Chan K.G."/>
        </authorList>
    </citation>
    <scope>NUCLEOTIDE SEQUENCE [LARGE SCALE GENOMIC DNA]</scope>
    <source>
        <strain evidence="2 3">CI_885</strain>
    </source>
</reference>
<comment type="caution">
    <text evidence="2">The sequence shown here is derived from an EMBL/GenBank/DDBJ whole genome shotgun (WGS) entry which is preliminary data.</text>
</comment>
<dbReference type="EMBL" id="LJOD01000019">
    <property type="protein sequence ID" value="KPE49365.1"/>
    <property type="molecule type" value="Genomic_DNA"/>
</dbReference>
<evidence type="ECO:0000313" key="2">
    <source>
        <dbReference type="EMBL" id="KPE49365.1"/>
    </source>
</evidence>
<organism evidence="2 3">
    <name type="scientific">Chryseobacterium indologenes</name>
    <name type="common">Flavobacterium indologenes</name>
    <dbReference type="NCBI Taxonomy" id="253"/>
    <lineage>
        <taxon>Bacteria</taxon>
        <taxon>Pseudomonadati</taxon>
        <taxon>Bacteroidota</taxon>
        <taxon>Flavobacteriia</taxon>
        <taxon>Flavobacteriales</taxon>
        <taxon>Weeksellaceae</taxon>
        <taxon>Chryseobacterium group</taxon>
        <taxon>Chryseobacterium</taxon>
    </lineage>
</organism>
<dbReference type="AlphaFoldDB" id="A0A0N1KSV3"/>
<reference evidence="3" key="2">
    <citation type="submission" date="2015-09" db="EMBL/GenBank/DDBJ databases">
        <title>Draft genome sequence of a multidrug-resistant Chryseobacterium indologenes isolate from Malaysia.</title>
        <authorList>
            <person name="Yu C.Y."/>
            <person name="Ang G.Y."/>
            <person name="Chan K.-G."/>
        </authorList>
    </citation>
    <scope>NUCLEOTIDE SEQUENCE [LARGE SCALE GENOMIC DNA]</scope>
    <source>
        <strain evidence="3">CI_885</strain>
    </source>
</reference>